<evidence type="ECO:0000256" key="3">
    <source>
        <dbReference type="ARBA" id="ARBA00023027"/>
    </source>
</evidence>
<dbReference type="AlphaFoldDB" id="A0A7K3WJ58"/>
<dbReference type="GO" id="GO:0051287">
    <property type="term" value="F:NAD binding"/>
    <property type="evidence" value="ECO:0007669"/>
    <property type="project" value="InterPro"/>
</dbReference>
<evidence type="ECO:0000256" key="2">
    <source>
        <dbReference type="ARBA" id="ARBA00023002"/>
    </source>
</evidence>
<comment type="caution">
    <text evidence="7">The sequence shown here is derived from an EMBL/GenBank/DDBJ whole genome shotgun (WGS) entry which is preliminary data.</text>
</comment>
<keyword evidence="8" id="KW-1185">Reference proteome</keyword>
<evidence type="ECO:0000256" key="4">
    <source>
        <dbReference type="PIRSR" id="PIRSR000103-1"/>
    </source>
</evidence>
<dbReference type="InterPro" id="IPR029154">
    <property type="entry name" value="HIBADH-like_NADP-bd"/>
</dbReference>
<dbReference type="Gene3D" id="3.40.50.720">
    <property type="entry name" value="NAD(P)-binding Rossmann-like Domain"/>
    <property type="match status" value="1"/>
</dbReference>
<feature type="domain" description="3-hydroxyisobutyrate dehydrogenase-like NAD-binding" evidence="6">
    <location>
        <begin position="173"/>
        <end position="283"/>
    </location>
</feature>
<dbReference type="Gene3D" id="1.10.1040.10">
    <property type="entry name" value="N-(1-d-carboxylethyl)-l-norvaline Dehydrogenase, domain 2"/>
    <property type="match status" value="1"/>
</dbReference>
<dbReference type="SUPFAM" id="SSF51735">
    <property type="entry name" value="NAD(P)-binding Rossmann-fold domains"/>
    <property type="match status" value="1"/>
</dbReference>
<dbReference type="GO" id="GO:0016491">
    <property type="term" value="F:oxidoreductase activity"/>
    <property type="evidence" value="ECO:0007669"/>
    <property type="project" value="UniProtKB-KW"/>
</dbReference>
<dbReference type="InterPro" id="IPR013328">
    <property type="entry name" value="6PGD_dom2"/>
</dbReference>
<sequence>MTSPTPDSPARTGTPTVAVLGTGVMGAGMVRSLRRAGIVVRAWNRDPAKAQALTGTGAEACDSPADAARGADVLLTMVFDADAAVDVVRQAAPAAGTVWLQTTTVGVEGADRTVEVARELGLVLVDAPVLGTRKPAEEGALVVLASGPEEVRAGLEPVLEAIGARTLWLGEAGAGSRLKLVCNAWVLSLTAAVAQSVSLAEGLGVDPQHFLDAVRGGAADSPYAHAKGAQMIAGDFPVSFSLAGAAKDARLIRSALQASGVTDALTAAVLHAMDGAAAQLPDAAAVDMGAVVRGFRPA</sequence>
<accession>A0A7K3WJ58</accession>
<feature type="domain" description="6-phosphogluconate dehydrogenase NADP-binding" evidence="5">
    <location>
        <begin position="16"/>
        <end position="170"/>
    </location>
</feature>
<name>A0A7K3WJ58_9ACTN</name>
<evidence type="ECO:0000313" key="8">
    <source>
        <dbReference type="Proteomes" id="UP000470470"/>
    </source>
</evidence>
<keyword evidence="2" id="KW-0560">Oxidoreductase</keyword>
<feature type="active site" evidence="4">
    <location>
        <position position="179"/>
    </location>
</feature>
<dbReference type="EMBL" id="JAAGWK010000036">
    <property type="protein sequence ID" value="NEL56531.1"/>
    <property type="molecule type" value="Genomic_DNA"/>
</dbReference>
<dbReference type="Pfam" id="PF03446">
    <property type="entry name" value="NAD_binding_2"/>
    <property type="match status" value="1"/>
</dbReference>
<dbReference type="InterPro" id="IPR036291">
    <property type="entry name" value="NAD(P)-bd_dom_sf"/>
</dbReference>
<evidence type="ECO:0000259" key="5">
    <source>
        <dbReference type="Pfam" id="PF03446"/>
    </source>
</evidence>
<dbReference type="InterPro" id="IPR051265">
    <property type="entry name" value="HIBADH-related_NP60_sf"/>
</dbReference>
<dbReference type="InterPro" id="IPR015815">
    <property type="entry name" value="HIBADH-related"/>
</dbReference>
<evidence type="ECO:0000256" key="1">
    <source>
        <dbReference type="ARBA" id="ARBA00009080"/>
    </source>
</evidence>
<gene>
    <name evidence="7" type="ORF">G1H19_21415</name>
</gene>
<dbReference type="Pfam" id="PF14833">
    <property type="entry name" value="NAD_binding_11"/>
    <property type="match status" value="1"/>
</dbReference>
<evidence type="ECO:0000259" key="6">
    <source>
        <dbReference type="Pfam" id="PF14833"/>
    </source>
</evidence>
<evidence type="ECO:0000313" key="7">
    <source>
        <dbReference type="EMBL" id="NEL56531.1"/>
    </source>
</evidence>
<dbReference type="Proteomes" id="UP000470470">
    <property type="component" value="Unassembled WGS sequence"/>
</dbReference>
<proteinExistence type="inferred from homology"/>
<dbReference type="PIRSF" id="PIRSF000103">
    <property type="entry name" value="HIBADH"/>
    <property type="match status" value="1"/>
</dbReference>
<dbReference type="InterPro" id="IPR006115">
    <property type="entry name" value="6PGDH_NADP-bd"/>
</dbReference>
<keyword evidence="3" id="KW-0520">NAD</keyword>
<comment type="similarity">
    <text evidence="1">Belongs to the HIBADH-related family.</text>
</comment>
<dbReference type="SUPFAM" id="SSF48179">
    <property type="entry name" value="6-phosphogluconate dehydrogenase C-terminal domain-like"/>
    <property type="match status" value="1"/>
</dbReference>
<dbReference type="PANTHER" id="PTHR43580:SF2">
    <property type="entry name" value="CYTOKINE-LIKE NUCLEAR FACTOR N-PAC"/>
    <property type="match status" value="1"/>
</dbReference>
<dbReference type="RefSeq" id="WP_152729587.1">
    <property type="nucleotide sequence ID" value="NZ_JAABOZ010000003.1"/>
</dbReference>
<organism evidence="7 8">
    <name type="scientific">Goekera deserti</name>
    <dbReference type="NCBI Taxonomy" id="2497753"/>
    <lineage>
        <taxon>Bacteria</taxon>
        <taxon>Bacillati</taxon>
        <taxon>Actinomycetota</taxon>
        <taxon>Actinomycetes</taxon>
        <taxon>Geodermatophilales</taxon>
        <taxon>Geodermatophilaceae</taxon>
        <taxon>Goekera</taxon>
    </lineage>
</organism>
<dbReference type="InterPro" id="IPR008927">
    <property type="entry name" value="6-PGluconate_DH-like_C_sf"/>
</dbReference>
<dbReference type="GO" id="GO:0050661">
    <property type="term" value="F:NADP binding"/>
    <property type="evidence" value="ECO:0007669"/>
    <property type="project" value="InterPro"/>
</dbReference>
<dbReference type="PANTHER" id="PTHR43580">
    <property type="entry name" value="OXIDOREDUCTASE GLYR1-RELATED"/>
    <property type="match status" value="1"/>
</dbReference>
<reference evidence="7 8" key="1">
    <citation type="submission" date="2020-02" db="EMBL/GenBank/DDBJ databases">
        <title>The whole genome sequence of CPCC 205119.</title>
        <authorList>
            <person name="Jiang Z."/>
        </authorList>
    </citation>
    <scope>NUCLEOTIDE SEQUENCE [LARGE SCALE GENOMIC DNA]</scope>
    <source>
        <strain evidence="7 8">CPCC 205119</strain>
    </source>
</reference>
<protein>
    <submittedName>
        <fullName evidence="7">NAD(P)-dependent oxidoreductase</fullName>
    </submittedName>
</protein>